<dbReference type="EMBL" id="JAPFFF010000040">
    <property type="protein sequence ID" value="KAK8841854.1"/>
    <property type="molecule type" value="Genomic_DNA"/>
</dbReference>
<name>A0ABR2H6K8_9EUKA</name>
<evidence type="ECO:0008006" key="5">
    <source>
        <dbReference type="Google" id="ProtNLM"/>
    </source>
</evidence>
<proteinExistence type="predicted"/>
<dbReference type="InterPro" id="IPR011050">
    <property type="entry name" value="Pectin_lyase_fold/virulence"/>
</dbReference>
<evidence type="ECO:0000256" key="2">
    <source>
        <dbReference type="SAM" id="SignalP"/>
    </source>
</evidence>
<feature type="transmembrane region" description="Helical" evidence="1">
    <location>
        <begin position="337"/>
        <end position="363"/>
    </location>
</feature>
<comment type="caution">
    <text evidence="3">The sequence shown here is derived from an EMBL/GenBank/DDBJ whole genome shotgun (WGS) entry which is preliminary data.</text>
</comment>
<gene>
    <name evidence="3" type="ORF">M9Y10_026806</name>
</gene>
<evidence type="ECO:0000313" key="4">
    <source>
        <dbReference type="Proteomes" id="UP001470230"/>
    </source>
</evidence>
<keyword evidence="1" id="KW-0812">Transmembrane</keyword>
<dbReference type="SUPFAM" id="SSF51126">
    <property type="entry name" value="Pectin lyase-like"/>
    <property type="match status" value="1"/>
</dbReference>
<keyword evidence="1" id="KW-1133">Transmembrane helix</keyword>
<organism evidence="3 4">
    <name type="scientific">Tritrichomonas musculus</name>
    <dbReference type="NCBI Taxonomy" id="1915356"/>
    <lineage>
        <taxon>Eukaryota</taxon>
        <taxon>Metamonada</taxon>
        <taxon>Parabasalia</taxon>
        <taxon>Tritrichomonadida</taxon>
        <taxon>Tritrichomonadidae</taxon>
        <taxon>Tritrichomonas</taxon>
    </lineage>
</organism>
<feature type="signal peptide" evidence="2">
    <location>
        <begin position="1"/>
        <end position="16"/>
    </location>
</feature>
<reference evidence="3 4" key="1">
    <citation type="submission" date="2024-04" db="EMBL/GenBank/DDBJ databases">
        <title>Tritrichomonas musculus Genome.</title>
        <authorList>
            <person name="Alves-Ferreira E."/>
            <person name="Grigg M."/>
            <person name="Lorenzi H."/>
            <person name="Galac M."/>
        </authorList>
    </citation>
    <scope>NUCLEOTIDE SEQUENCE [LARGE SCALE GENOMIC DNA]</scope>
    <source>
        <strain evidence="3 4">EAF2021</strain>
    </source>
</reference>
<sequence length="382" mass="41143">MILLLSALSLIDISYPFSNNIDDGCDNHQKQVITTHFSFTEPIGNCVGIYDSIFIGIVNAGPGGAIYFHNEEYNSSLFVAHCTFTNCASEESDGGAIQSTSKSNQLIYCCGHQCSAFSSGQFAYLCKLSDSTSEINVTSFVYAGSSSIDFVGESVIDNNVNDQQFYQINVSNCELKQNDGTGSFKIAGNSNAVLKETSIYNISSKGYILTLNSYNCKTEIQRINIISNTVTKAIIFFNGHKTIKETIFCNNQAENVAKGSGLSSTLLLLYCVFDGSPALPSNVNTNNCQFDTYTETYKIGLLDTYLCHAEYTATPYHPPDDDEDGGDGSSVWKNKGVIGALSGGIAGALALGIVIGAVVVCIIKKKNSYTIASQPLLTTEKQ</sequence>
<accession>A0ABR2H6K8</accession>
<feature type="chain" id="PRO_5047168104" description="Right handed beta helix domain-containing protein" evidence="2">
    <location>
        <begin position="17"/>
        <end position="382"/>
    </location>
</feature>
<keyword evidence="2" id="KW-0732">Signal</keyword>
<evidence type="ECO:0000313" key="3">
    <source>
        <dbReference type="EMBL" id="KAK8841854.1"/>
    </source>
</evidence>
<protein>
    <recommendedName>
        <fullName evidence="5">Right handed beta helix domain-containing protein</fullName>
    </recommendedName>
</protein>
<keyword evidence="4" id="KW-1185">Reference proteome</keyword>
<dbReference type="Proteomes" id="UP001470230">
    <property type="component" value="Unassembled WGS sequence"/>
</dbReference>
<keyword evidence="1" id="KW-0472">Membrane</keyword>
<evidence type="ECO:0000256" key="1">
    <source>
        <dbReference type="SAM" id="Phobius"/>
    </source>
</evidence>